<accession>A0A849I530</accession>
<dbReference type="Pfam" id="PF13472">
    <property type="entry name" value="Lipase_GDSL_2"/>
    <property type="match status" value="1"/>
</dbReference>
<dbReference type="AlphaFoldDB" id="A0A849I530"/>
<protein>
    <submittedName>
        <fullName evidence="2">GDSL family lipase</fullName>
    </submittedName>
</protein>
<dbReference type="Gene3D" id="3.40.50.1110">
    <property type="entry name" value="SGNH hydrolase"/>
    <property type="match status" value="1"/>
</dbReference>
<dbReference type="GO" id="GO:0016788">
    <property type="term" value="F:hydrolase activity, acting on ester bonds"/>
    <property type="evidence" value="ECO:0007669"/>
    <property type="project" value="UniProtKB-ARBA"/>
</dbReference>
<sequence length="211" mass="22292">MTASPDAVARVLTPVPPAKPSSARRLAELGARIPDYVDLILLGDSLAAAWPSHLQGEAFPGRRVLNLGLPGDRIQNTLWRLRGGETAHLRPRELVLLLGTNNLGDGDPPDAIAAGLAAVLRRALSLWTGARPLVVTVPRRGEPPGFREADRLALNAALAAGLAGLAEAAIVDADAALAATRDEEPSLMPDRLHISREGYVRLSRAMRVALG</sequence>
<gene>
    <name evidence="2" type="ORF">HJG44_21575</name>
</gene>
<dbReference type="EMBL" id="JABEPP010000007">
    <property type="protein sequence ID" value="NNM74956.1"/>
    <property type="molecule type" value="Genomic_DNA"/>
</dbReference>
<feature type="domain" description="SGNH hydrolase-type esterase" evidence="1">
    <location>
        <begin position="43"/>
        <end position="199"/>
    </location>
</feature>
<reference evidence="2 3" key="1">
    <citation type="submission" date="2020-04" db="EMBL/GenBank/DDBJ databases">
        <title>Enterovirga sp. isolate from soil.</title>
        <authorList>
            <person name="Chea S."/>
            <person name="Kim D.-U."/>
        </authorList>
    </citation>
    <scope>NUCLEOTIDE SEQUENCE [LARGE SCALE GENOMIC DNA]</scope>
    <source>
        <strain evidence="2 3">DB1703</strain>
    </source>
</reference>
<dbReference type="Proteomes" id="UP000564885">
    <property type="component" value="Unassembled WGS sequence"/>
</dbReference>
<organism evidence="2 3">
    <name type="scientific">Enterovirga aerilata</name>
    <dbReference type="NCBI Taxonomy" id="2730920"/>
    <lineage>
        <taxon>Bacteria</taxon>
        <taxon>Pseudomonadati</taxon>
        <taxon>Pseudomonadota</taxon>
        <taxon>Alphaproteobacteria</taxon>
        <taxon>Hyphomicrobiales</taxon>
        <taxon>Methylobacteriaceae</taxon>
        <taxon>Enterovirga</taxon>
    </lineage>
</organism>
<dbReference type="InterPro" id="IPR013830">
    <property type="entry name" value="SGNH_hydro"/>
</dbReference>
<evidence type="ECO:0000259" key="1">
    <source>
        <dbReference type="Pfam" id="PF13472"/>
    </source>
</evidence>
<proteinExistence type="predicted"/>
<comment type="caution">
    <text evidence="2">The sequence shown here is derived from an EMBL/GenBank/DDBJ whole genome shotgun (WGS) entry which is preliminary data.</text>
</comment>
<keyword evidence="3" id="KW-1185">Reference proteome</keyword>
<dbReference type="RefSeq" id="WP_171220467.1">
    <property type="nucleotide sequence ID" value="NZ_JABEPP010000007.1"/>
</dbReference>
<dbReference type="InterPro" id="IPR036514">
    <property type="entry name" value="SGNH_hydro_sf"/>
</dbReference>
<evidence type="ECO:0000313" key="2">
    <source>
        <dbReference type="EMBL" id="NNM74956.1"/>
    </source>
</evidence>
<name>A0A849I530_9HYPH</name>
<evidence type="ECO:0000313" key="3">
    <source>
        <dbReference type="Proteomes" id="UP000564885"/>
    </source>
</evidence>
<dbReference type="SUPFAM" id="SSF52266">
    <property type="entry name" value="SGNH hydrolase"/>
    <property type="match status" value="1"/>
</dbReference>